<dbReference type="EMBL" id="CAXLJL010000268">
    <property type="protein sequence ID" value="CAL5135870.1"/>
    <property type="molecule type" value="Genomic_DNA"/>
</dbReference>
<dbReference type="AlphaFoldDB" id="A0AAV2THF9"/>
<name>A0AAV2THF9_CALDB</name>
<accession>A0AAV2THF9</accession>
<proteinExistence type="predicted"/>
<organism evidence="1 2">
    <name type="scientific">Calicophoron daubneyi</name>
    <name type="common">Rumen fluke</name>
    <name type="synonym">Paramphistomum daubneyi</name>
    <dbReference type="NCBI Taxonomy" id="300641"/>
    <lineage>
        <taxon>Eukaryota</taxon>
        <taxon>Metazoa</taxon>
        <taxon>Spiralia</taxon>
        <taxon>Lophotrochozoa</taxon>
        <taxon>Platyhelminthes</taxon>
        <taxon>Trematoda</taxon>
        <taxon>Digenea</taxon>
        <taxon>Plagiorchiida</taxon>
        <taxon>Pronocephalata</taxon>
        <taxon>Paramphistomoidea</taxon>
        <taxon>Paramphistomidae</taxon>
        <taxon>Calicophoron</taxon>
    </lineage>
</organism>
<evidence type="ECO:0000313" key="1">
    <source>
        <dbReference type="EMBL" id="CAL5135870.1"/>
    </source>
</evidence>
<evidence type="ECO:0000313" key="2">
    <source>
        <dbReference type="Proteomes" id="UP001497525"/>
    </source>
</evidence>
<gene>
    <name evidence="1" type="ORF">CDAUBV1_LOCUS9978</name>
</gene>
<reference evidence="1" key="1">
    <citation type="submission" date="2024-06" db="EMBL/GenBank/DDBJ databases">
        <authorList>
            <person name="Liu X."/>
            <person name="Lenzi L."/>
            <person name="Haldenby T S."/>
            <person name="Uol C."/>
        </authorList>
    </citation>
    <scope>NUCLEOTIDE SEQUENCE</scope>
</reference>
<protein>
    <submittedName>
        <fullName evidence="1">Uncharacterized protein</fullName>
    </submittedName>
</protein>
<comment type="caution">
    <text evidence="1">The sequence shown here is derived from an EMBL/GenBank/DDBJ whole genome shotgun (WGS) entry which is preliminary data.</text>
</comment>
<sequence length="68" mass="7886">MLPTSENLLKHYGKNKLTNESACFFYINALERRLHIGHTFSDVTVKWSVSSILLMLALTLANSEFHFW</sequence>
<dbReference type="Proteomes" id="UP001497525">
    <property type="component" value="Unassembled WGS sequence"/>
</dbReference>